<feature type="non-terminal residue" evidence="5">
    <location>
        <position position="121"/>
    </location>
</feature>
<dbReference type="AlphaFoldDB" id="A0A813ITA2"/>
<proteinExistence type="inferred from homology"/>
<evidence type="ECO:0000256" key="3">
    <source>
        <dbReference type="ARBA" id="ARBA00022679"/>
    </source>
</evidence>
<dbReference type="InterPro" id="IPR015421">
    <property type="entry name" value="PyrdxlP-dep_Trfase_major"/>
</dbReference>
<evidence type="ECO:0008006" key="7">
    <source>
        <dbReference type="Google" id="ProtNLM"/>
    </source>
</evidence>
<dbReference type="InterPro" id="IPR015422">
    <property type="entry name" value="PyrdxlP-dep_Trfase_small"/>
</dbReference>
<accession>A0A813ITA2</accession>
<gene>
    <name evidence="5" type="ORF">PGLA2088_LOCUS11862</name>
</gene>
<dbReference type="Gene3D" id="3.40.640.10">
    <property type="entry name" value="Type I PLP-dependent aspartate aminotransferase-like (Major domain)"/>
    <property type="match status" value="1"/>
</dbReference>
<dbReference type="GO" id="GO:0016746">
    <property type="term" value="F:acyltransferase activity"/>
    <property type="evidence" value="ECO:0007669"/>
    <property type="project" value="UniProtKB-KW"/>
</dbReference>
<evidence type="ECO:0000256" key="2">
    <source>
        <dbReference type="ARBA" id="ARBA00008392"/>
    </source>
</evidence>
<sequence length="121" mass="12618">MASSSMTLLRTVRLRAAPVLARRAQSSVAMLTMARNSAFLSHLASEVEGMKAAGTFKTERVITGPQGSEVTVSSSSAPVLNFCGNNYLGLSGHPALVEAAKKSLDSHGFGLSSVRFICGTT</sequence>
<dbReference type="GO" id="GO:0005739">
    <property type="term" value="C:mitochondrion"/>
    <property type="evidence" value="ECO:0007669"/>
    <property type="project" value="TreeGrafter"/>
</dbReference>
<dbReference type="EMBL" id="CAJNNW010013840">
    <property type="protein sequence ID" value="CAE8655869.1"/>
    <property type="molecule type" value="Genomic_DNA"/>
</dbReference>
<dbReference type="PANTHER" id="PTHR13693">
    <property type="entry name" value="CLASS II AMINOTRANSFERASE/8-AMINO-7-OXONONANOATE SYNTHASE"/>
    <property type="match status" value="1"/>
</dbReference>
<evidence type="ECO:0000313" key="5">
    <source>
        <dbReference type="EMBL" id="CAE8655869.1"/>
    </source>
</evidence>
<comment type="similarity">
    <text evidence="2">Belongs to the class-II pyridoxal-phosphate-dependent aminotransferase family.</text>
</comment>
<dbReference type="Proteomes" id="UP000626109">
    <property type="component" value="Unassembled WGS sequence"/>
</dbReference>
<evidence type="ECO:0000256" key="4">
    <source>
        <dbReference type="ARBA" id="ARBA00023315"/>
    </source>
</evidence>
<reference evidence="5" key="1">
    <citation type="submission" date="2021-02" db="EMBL/GenBank/DDBJ databases">
        <authorList>
            <person name="Dougan E. K."/>
            <person name="Rhodes N."/>
            <person name="Thang M."/>
            <person name="Chan C."/>
        </authorList>
    </citation>
    <scope>NUCLEOTIDE SEQUENCE</scope>
</reference>
<name>A0A813ITA2_POLGL</name>
<keyword evidence="3" id="KW-0808">Transferase</keyword>
<dbReference type="InterPro" id="IPR015424">
    <property type="entry name" value="PyrdxlP-dep_Trfase"/>
</dbReference>
<protein>
    <recommendedName>
        <fullName evidence="7">Glycine C-acetyltransferase</fullName>
    </recommendedName>
</protein>
<dbReference type="PANTHER" id="PTHR13693:SF102">
    <property type="entry name" value="2-AMINO-3-KETOBUTYRATE COENZYME A LIGASE, MITOCHONDRIAL"/>
    <property type="match status" value="1"/>
</dbReference>
<keyword evidence="4" id="KW-0012">Acyltransferase</keyword>
<organism evidence="5 6">
    <name type="scientific">Polarella glacialis</name>
    <name type="common">Dinoflagellate</name>
    <dbReference type="NCBI Taxonomy" id="89957"/>
    <lineage>
        <taxon>Eukaryota</taxon>
        <taxon>Sar</taxon>
        <taxon>Alveolata</taxon>
        <taxon>Dinophyceae</taxon>
        <taxon>Suessiales</taxon>
        <taxon>Suessiaceae</taxon>
        <taxon>Polarella</taxon>
    </lineage>
</organism>
<evidence type="ECO:0000256" key="1">
    <source>
        <dbReference type="ARBA" id="ARBA00001933"/>
    </source>
</evidence>
<comment type="caution">
    <text evidence="5">The sequence shown here is derived from an EMBL/GenBank/DDBJ whole genome shotgun (WGS) entry which is preliminary data.</text>
</comment>
<dbReference type="InterPro" id="IPR050087">
    <property type="entry name" value="AON_synthase_class-II"/>
</dbReference>
<dbReference type="SUPFAM" id="SSF53383">
    <property type="entry name" value="PLP-dependent transferases"/>
    <property type="match status" value="1"/>
</dbReference>
<dbReference type="Gene3D" id="3.90.1150.10">
    <property type="entry name" value="Aspartate Aminotransferase, domain 1"/>
    <property type="match status" value="1"/>
</dbReference>
<comment type="cofactor">
    <cofactor evidence="1">
        <name>pyridoxal 5'-phosphate</name>
        <dbReference type="ChEBI" id="CHEBI:597326"/>
    </cofactor>
</comment>
<evidence type="ECO:0000313" key="6">
    <source>
        <dbReference type="Proteomes" id="UP000626109"/>
    </source>
</evidence>